<name>A0A919BME0_9GAMM</name>
<dbReference type="SUPFAM" id="SSF55166">
    <property type="entry name" value="Hedgehog/DD-peptidase"/>
    <property type="match status" value="1"/>
</dbReference>
<comment type="caution">
    <text evidence="1">The sequence shown here is derived from an EMBL/GenBank/DDBJ whole genome shotgun (WGS) entry which is preliminary data.</text>
</comment>
<gene>
    <name evidence="1" type="ORF">GCM10017161_26980</name>
</gene>
<dbReference type="EMBL" id="BNCK01000006">
    <property type="protein sequence ID" value="GHF97412.1"/>
    <property type="molecule type" value="Genomic_DNA"/>
</dbReference>
<evidence type="ECO:0000313" key="1">
    <source>
        <dbReference type="EMBL" id="GHF97412.1"/>
    </source>
</evidence>
<sequence length="222" mass="25118">MSKSTITKLDNLARIRLSKHFFLRDFLFSETAAVHGINNIPDDIELAVAAGTQLCEKVLEPIQDAWGRLHIRSAFRSCEVNQLGNELGANCASNEKNYAGHIWDRRDENGNMGATACIVIPSYLDYFEKTGDWTSLAWWIHAHIPACKSLYFFPNLCAFNITWYEDEAAPKYISTYVVDPNTGNRKRILTAGVESDYYKNIPIEQRYAACSKILNQRSEVGA</sequence>
<reference evidence="1" key="2">
    <citation type="submission" date="2020-09" db="EMBL/GenBank/DDBJ databases">
        <authorList>
            <person name="Sun Q."/>
            <person name="Kim S."/>
        </authorList>
    </citation>
    <scope>NUCLEOTIDE SEQUENCE</scope>
    <source>
        <strain evidence="1">KCTC 42731</strain>
    </source>
</reference>
<organism evidence="1 2">
    <name type="scientific">Thalassotalea marina</name>
    <dbReference type="NCBI Taxonomy" id="1673741"/>
    <lineage>
        <taxon>Bacteria</taxon>
        <taxon>Pseudomonadati</taxon>
        <taxon>Pseudomonadota</taxon>
        <taxon>Gammaproteobacteria</taxon>
        <taxon>Alteromonadales</taxon>
        <taxon>Colwelliaceae</taxon>
        <taxon>Thalassotalea</taxon>
    </lineage>
</organism>
<dbReference type="RefSeq" id="WP_189771561.1">
    <property type="nucleotide sequence ID" value="NZ_BNCK01000006.1"/>
</dbReference>
<keyword evidence="2" id="KW-1185">Reference proteome</keyword>
<accession>A0A919BME0</accession>
<dbReference type="Proteomes" id="UP000623842">
    <property type="component" value="Unassembled WGS sequence"/>
</dbReference>
<protein>
    <recommendedName>
        <fullName evidence="3">Peptidase M15</fullName>
    </recommendedName>
</protein>
<dbReference type="InterPro" id="IPR009045">
    <property type="entry name" value="Zn_M74/Hedgehog-like"/>
</dbReference>
<reference evidence="1" key="1">
    <citation type="journal article" date="2014" name="Int. J. Syst. Evol. Microbiol.">
        <title>Complete genome sequence of Corynebacterium casei LMG S-19264T (=DSM 44701T), isolated from a smear-ripened cheese.</title>
        <authorList>
            <consortium name="US DOE Joint Genome Institute (JGI-PGF)"/>
            <person name="Walter F."/>
            <person name="Albersmeier A."/>
            <person name="Kalinowski J."/>
            <person name="Ruckert C."/>
        </authorList>
    </citation>
    <scope>NUCLEOTIDE SEQUENCE</scope>
    <source>
        <strain evidence="1">KCTC 42731</strain>
    </source>
</reference>
<evidence type="ECO:0008006" key="3">
    <source>
        <dbReference type="Google" id="ProtNLM"/>
    </source>
</evidence>
<dbReference type="AlphaFoldDB" id="A0A919BME0"/>
<proteinExistence type="predicted"/>
<evidence type="ECO:0000313" key="2">
    <source>
        <dbReference type="Proteomes" id="UP000623842"/>
    </source>
</evidence>